<dbReference type="EMBL" id="SNSC02000023">
    <property type="protein sequence ID" value="TID14289.1"/>
    <property type="molecule type" value="Genomic_DNA"/>
</dbReference>
<name>A0A4Z1NIB2_9PEZI</name>
<dbReference type="Proteomes" id="UP000298493">
    <property type="component" value="Unassembled WGS sequence"/>
</dbReference>
<accession>A0A4Z1NIB2</accession>
<evidence type="ECO:0000313" key="2">
    <source>
        <dbReference type="Proteomes" id="UP000298493"/>
    </source>
</evidence>
<protein>
    <submittedName>
        <fullName evidence="1">Uncharacterized protein</fullName>
    </submittedName>
</protein>
<dbReference type="AlphaFoldDB" id="A0A4Z1NIB2"/>
<comment type="caution">
    <text evidence="1">The sequence shown here is derived from an EMBL/GenBank/DDBJ whole genome shotgun (WGS) entry which is preliminary data.</text>
</comment>
<reference evidence="1 2" key="1">
    <citation type="submission" date="2019-04" db="EMBL/GenBank/DDBJ databases">
        <title>High contiguity whole genome sequence and gene annotation resource for two Venturia nashicola isolates.</title>
        <authorList>
            <person name="Prokchorchik M."/>
            <person name="Won K."/>
            <person name="Lee Y."/>
            <person name="Choi E.D."/>
            <person name="Segonzac C."/>
            <person name="Sohn K.H."/>
        </authorList>
    </citation>
    <scope>NUCLEOTIDE SEQUENCE [LARGE SCALE GENOMIC DNA]</scope>
    <source>
        <strain evidence="1 2">PRI2</strain>
    </source>
</reference>
<keyword evidence="2" id="KW-1185">Reference proteome</keyword>
<organism evidence="1 2">
    <name type="scientific">Venturia nashicola</name>
    <dbReference type="NCBI Taxonomy" id="86259"/>
    <lineage>
        <taxon>Eukaryota</taxon>
        <taxon>Fungi</taxon>
        <taxon>Dikarya</taxon>
        <taxon>Ascomycota</taxon>
        <taxon>Pezizomycotina</taxon>
        <taxon>Dothideomycetes</taxon>
        <taxon>Pleosporomycetidae</taxon>
        <taxon>Venturiales</taxon>
        <taxon>Venturiaceae</taxon>
        <taxon>Venturia</taxon>
    </lineage>
</organism>
<proteinExistence type="predicted"/>
<sequence>MLGTQSNSHVYETKSGTYQDDQHVFPTSTMLQLSDSLAEGSSVRGRLVVLSSLANEIPSWPATYSAAGAAAAQGT</sequence>
<gene>
    <name evidence="1" type="ORF">E6O75_ATG09368</name>
</gene>
<evidence type="ECO:0000313" key="1">
    <source>
        <dbReference type="EMBL" id="TID14289.1"/>
    </source>
</evidence>